<sequence length="93" mass="10645">MRCALHGHGNFELIPKLNNLVLPHNVWCQKTESEKNSHFQKFMSTNAARKKTKTVTSTDGKLDIPGTCAVAKKPGQRKRVRAERTRTHNKRHK</sequence>
<evidence type="ECO:0000313" key="2">
    <source>
        <dbReference type="Proteomes" id="UP001152795"/>
    </source>
</evidence>
<comment type="caution">
    <text evidence="1">The sequence shown here is derived from an EMBL/GenBank/DDBJ whole genome shotgun (WGS) entry which is preliminary data.</text>
</comment>
<accession>A0A6S7KDU4</accession>
<protein>
    <submittedName>
        <fullName evidence="1">Uncharacterized protein</fullName>
    </submittedName>
</protein>
<dbReference type="OrthoDB" id="6121320at2759"/>
<feature type="non-terminal residue" evidence="1">
    <location>
        <position position="93"/>
    </location>
</feature>
<dbReference type="EMBL" id="CACRXK020033659">
    <property type="protein sequence ID" value="CAB4043966.1"/>
    <property type="molecule type" value="Genomic_DNA"/>
</dbReference>
<dbReference type="Proteomes" id="UP001152795">
    <property type="component" value="Unassembled WGS sequence"/>
</dbReference>
<reference evidence="1" key="1">
    <citation type="submission" date="2020-04" db="EMBL/GenBank/DDBJ databases">
        <authorList>
            <person name="Alioto T."/>
            <person name="Alioto T."/>
            <person name="Gomez Garrido J."/>
        </authorList>
    </citation>
    <scope>NUCLEOTIDE SEQUENCE</scope>
    <source>
        <strain evidence="1">A484AB</strain>
    </source>
</reference>
<evidence type="ECO:0000313" key="1">
    <source>
        <dbReference type="EMBL" id="CAB4043966.1"/>
    </source>
</evidence>
<gene>
    <name evidence="1" type="ORF">PACLA_8A055206</name>
</gene>
<dbReference type="AlphaFoldDB" id="A0A6S7KDU4"/>
<proteinExistence type="predicted"/>
<keyword evidence="2" id="KW-1185">Reference proteome</keyword>
<name>A0A6S7KDU4_PARCT</name>
<organism evidence="1 2">
    <name type="scientific">Paramuricea clavata</name>
    <name type="common">Red gorgonian</name>
    <name type="synonym">Violescent sea-whip</name>
    <dbReference type="NCBI Taxonomy" id="317549"/>
    <lineage>
        <taxon>Eukaryota</taxon>
        <taxon>Metazoa</taxon>
        <taxon>Cnidaria</taxon>
        <taxon>Anthozoa</taxon>
        <taxon>Octocorallia</taxon>
        <taxon>Malacalcyonacea</taxon>
        <taxon>Plexauridae</taxon>
        <taxon>Paramuricea</taxon>
    </lineage>
</organism>